<comment type="caution">
    <text evidence="2">The sequence shown here is derived from an EMBL/GenBank/DDBJ whole genome shotgun (WGS) entry which is preliminary data.</text>
</comment>
<feature type="region of interest" description="Disordered" evidence="1">
    <location>
        <begin position="26"/>
        <end position="64"/>
    </location>
</feature>
<evidence type="ECO:0000313" key="2">
    <source>
        <dbReference type="EMBL" id="TMW59894.1"/>
    </source>
</evidence>
<accession>A0A8K1FGD3</accession>
<dbReference type="Proteomes" id="UP000794436">
    <property type="component" value="Unassembled WGS sequence"/>
</dbReference>
<sequence>MTEPWHGILALLEDAEDAVWPLEGEEGVQKPLVSSSDAQRPEMTRKRRVYKKTHSRRQYEQRVEAEKENSRLRLAIDEHNQLIDELKRAIHRAITERRPKPFFVGHPFHTHGQWDPHSDPALRDRLQQKTFSIYQQLALSAGKPTRQRDFQDVSYRYVQLPNSVQVIAASFIQGFLAPFEYHRAANAIWASQSGEYDADMLAAGFDTSLNTPEGPLRFRGILAGRRYREVDRDVIILTAELHPIQSSDFDGSFTLDARITVQKLPSHPPTRLRLLLFTKW</sequence>
<proteinExistence type="predicted"/>
<name>A0A8K1FGD3_PYTOL</name>
<protein>
    <submittedName>
        <fullName evidence="2">Uncharacterized protein</fullName>
    </submittedName>
</protein>
<evidence type="ECO:0000313" key="3">
    <source>
        <dbReference type="Proteomes" id="UP000794436"/>
    </source>
</evidence>
<reference evidence="2" key="1">
    <citation type="submission" date="2019-03" db="EMBL/GenBank/DDBJ databases">
        <title>Long read genome sequence of the mycoparasitic Pythium oligandrum ATCC 38472 isolated from sugarbeet rhizosphere.</title>
        <authorList>
            <person name="Gaulin E."/>
        </authorList>
    </citation>
    <scope>NUCLEOTIDE SEQUENCE</scope>
    <source>
        <strain evidence="2">ATCC 38472_TT</strain>
    </source>
</reference>
<dbReference type="AlphaFoldDB" id="A0A8K1FGD3"/>
<evidence type="ECO:0000256" key="1">
    <source>
        <dbReference type="SAM" id="MobiDB-lite"/>
    </source>
</evidence>
<dbReference type="EMBL" id="SPLM01000109">
    <property type="protein sequence ID" value="TMW59894.1"/>
    <property type="molecule type" value="Genomic_DNA"/>
</dbReference>
<organism evidence="2 3">
    <name type="scientific">Pythium oligandrum</name>
    <name type="common">Mycoparasitic fungus</name>
    <dbReference type="NCBI Taxonomy" id="41045"/>
    <lineage>
        <taxon>Eukaryota</taxon>
        <taxon>Sar</taxon>
        <taxon>Stramenopiles</taxon>
        <taxon>Oomycota</taxon>
        <taxon>Peronosporomycetes</taxon>
        <taxon>Pythiales</taxon>
        <taxon>Pythiaceae</taxon>
        <taxon>Pythium</taxon>
    </lineage>
</organism>
<gene>
    <name evidence="2" type="ORF">Poli38472_004963</name>
</gene>
<keyword evidence="3" id="KW-1185">Reference proteome</keyword>
<feature type="compositionally biased region" description="Basic residues" evidence="1">
    <location>
        <begin position="45"/>
        <end position="56"/>
    </location>
</feature>